<feature type="signal peptide" evidence="1">
    <location>
        <begin position="1"/>
        <end position="22"/>
    </location>
</feature>
<accession>A0A2M4D805</accession>
<reference evidence="2" key="1">
    <citation type="submission" date="2018-01" db="EMBL/GenBank/DDBJ databases">
        <title>An insight into the sialome of Amazonian anophelines.</title>
        <authorList>
            <person name="Ribeiro J.M."/>
            <person name="Scarpassa V."/>
            <person name="Calvo E."/>
        </authorList>
    </citation>
    <scope>NUCLEOTIDE SEQUENCE</scope>
</reference>
<protein>
    <submittedName>
        <fullName evidence="2">Putative secreted protein</fullName>
    </submittedName>
</protein>
<keyword evidence="1" id="KW-0732">Signal</keyword>
<evidence type="ECO:0000313" key="2">
    <source>
        <dbReference type="EMBL" id="MBW73710.1"/>
    </source>
</evidence>
<dbReference type="AlphaFoldDB" id="A0A2M4D805"/>
<evidence type="ECO:0000256" key="1">
    <source>
        <dbReference type="SAM" id="SignalP"/>
    </source>
</evidence>
<organism evidence="2">
    <name type="scientific">Anopheles darlingi</name>
    <name type="common">Mosquito</name>
    <dbReference type="NCBI Taxonomy" id="43151"/>
    <lineage>
        <taxon>Eukaryota</taxon>
        <taxon>Metazoa</taxon>
        <taxon>Ecdysozoa</taxon>
        <taxon>Arthropoda</taxon>
        <taxon>Hexapoda</taxon>
        <taxon>Insecta</taxon>
        <taxon>Pterygota</taxon>
        <taxon>Neoptera</taxon>
        <taxon>Endopterygota</taxon>
        <taxon>Diptera</taxon>
        <taxon>Nematocera</taxon>
        <taxon>Culicoidea</taxon>
        <taxon>Culicidae</taxon>
        <taxon>Anophelinae</taxon>
        <taxon>Anopheles</taxon>
    </lineage>
</organism>
<dbReference type="EMBL" id="GGFL01009532">
    <property type="protein sequence ID" value="MBW73710.1"/>
    <property type="molecule type" value="Transcribed_RNA"/>
</dbReference>
<proteinExistence type="predicted"/>
<feature type="chain" id="PRO_5014720933" evidence="1">
    <location>
        <begin position="23"/>
        <end position="71"/>
    </location>
</feature>
<sequence length="71" mass="8251">MRLALMGGKVGLVSRLPLFVLAFRNCLSFKTHCFKTDLQTGFVIRKNFCITYNKVTISKFLFKFQIQMLNI</sequence>
<name>A0A2M4D805_ANODA</name>